<dbReference type="PANTHER" id="PTHR46253:SF1">
    <property type="entry name" value="TAB2"/>
    <property type="match status" value="1"/>
</dbReference>
<proteinExistence type="predicted"/>
<dbReference type="Gene3D" id="1.10.8.10">
    <property type="entry name" value="DNA helicase RuvA subunit, C-terminal domain"/>
    <property type="match status" value="1"/>
</dbReference>
<dbReference type="PANTHER" id="PTHR46253">
    <property type="entry name" value="TGF-BETA-ACTIVATED KINASE 1 AND MAP3K7-BINDING PROTEIN TAB"/>
    <property type="match status" value="1"/>
</dbReference>
<feature type="region of interest" description="Disordered" evidence="6">
    <location>
        <begin position="431"/>
        <end position="455"/>
    </location>
</feature>
<accession>A0ABM0JNQ2</accession>
<dbReference type="SMART" id="SM00547">
    <property type="entry name" value="ZnF_RBZ"/>
    <property type="match status" value="1"/>
</dbReference>
<keyword evidence="9" id="KW-0808">Transferase</keyword>
<dbReference type="PROSITE" id="PS50199">
    <property type="entry name" value="ZF_RANBP2_2"/>
    <property type="match status" value="1"/>
</dbReference>
<gene>
    <name evidence="9" type="primary">LOC101854409</name>
</gene>
<reference evidence="9" key="1">
    <citation type="submission" date="2025-08" db="UniProtKB">
        <authorList>
            <consortium name="RefSeq"/>
        </authorList>
    </citation>
    <scope>IDENTIFICATION</scope>
</reference>
<dbReference type="InterPro" id="IPR036443">
    <property type="entry name" value="Znf_RanBP2_sf"/>
</dbReference>
<keyword evidence="9" id="KW-0418">Kinase</keyword>
<evidence type="ECO:0000313" key="8">
    <source>
        <dbReference type="Proteomes" id="UP000694888"/>
    </source>
</evidence>
<keyword evidence="8" id="KW-1185">Reference proteome</keyword>
<feature type="compositionally biased region" description="Polar residues" evidence="6">
    <location>
        <begin position="751"/>
        <end position="770"/>
    </location>
</feature>
<evidence type="ECO:0000256" key="2">
    <source>
        <dbReference type="ARBA" id="ARBA00022771"/>
    </source>
</evidence>
<sequence length="862" mass="93645">MADQDFNLLAFLKSHYPTIPITIVLKVMNKYDNDQDRCRQALDEEKLRFPEVPESTAASGSNASISTNNMISPSEIKSVTSRVQELEVSHEGNSRQPAPGERHVSTFERSVMGTPRLPDSRRPVVGQSVSWTVQTPESQSSQGITPRPPPGNTSVPQTAPADFTPFIFNRSTTDIPQINCKTHTPFGNTTPKSQQMSITAGNSSSASSSPGEQRRPVKVINIPPGSLSGGSVSPAATPPNSRHIRMHFGDTGGVCTVSTPPSSMQRYGSTPNVSQHYRSEIRTEASAAQPVHSSSIVLNTTSHSNHYGAEKKLSNSSIDCGSEHRTAHPNLNLNMSTGDSNQGAFFSSGKPLSTPVQASSPGISHSKPVFTEVKKDVIGGYGDVNFHNFFPGSTVRPPPPPSTVSSFVPLSNVTFNPHGTVNYTPQYVDYSNPSDYAGSQPSQSEPYSNNPMLMHPSYRNPPANPYLPSSSSGYDPKVYPPMGSTGLNFTTMPAAIVGHGTGPNHMPQYPNYNHHPGGGLHHMPKSPNISGGAQSLLGSRSSSQDSEHNVSYGMSPDFMDSRTGHYSSMGSRVSSQSSVGSDSSARLERERMEQVTRPRSGSMQEEADYTRALLQHQKLRKQKLKEETDHHTAVLKKLRSEVNELEKNKIDRGHVNKSFPSVEDIGVLCEKNRQLQTNIQLYMNEIDMYKSGQTPYNKIDPLGQQNFFENMPKGQQDPIYSRTQDGQRTPSPRPTPPPRPPPPIPVRQRSNEISTPLSSGVTGAVSNSDVFNRVLPVPPAQPTINSGDSEEGESWNCTACTFTNHPALQKCEMCEIPRVPPPHHPLSSLPPRLAPGIVGTVRARPGSPATAMGHQHHHRAGT</sequence>
<organism evidence="8 9">
    <name type="scientific">Aplysia californica</name>
    <name type="common">California sea hare</name>
    <dbReference type="NCBI Taxonomy" id="6500"/>
    <lineage>
        <taxon>Eukaryota</taxon>
        <taxon>Metazoa</taxon>
        <taxon>Spiralia</taxon>
        <taxon>Lophotrochozoa</taxon>
        <taxon>Mollusca</taxon>
        <taxon>Gastropoda</taxon>
        <taxon>Heterobranchia</taxon>
        <taxon>Euthyneura</taxon>
        <taxon>Tectipleura</taxon>
        <taxon>Aplysiida</taxon>
        <taxon>Aplysioidea</taxon>
        <taxon>Aplysiidae</taxon>
        <taxon>Aplysia</taxon>
    </lineage>
</organism>
<feature type="region of interest" description="Disordered" evidence="6">
    <location>
        <begin position="302"/>
        <end position="365"/>
    </location>
</feature>
<feature type="compositionally biased region" description="Polar residues" evidence="6">
    <location>
        <begin position="181"/>
        <end position="202"/>
    </location>
</feature>
<feature type="compositionally biased region" description="Polar residues" evidence="6">
    <location>
        <begin position="329"/>
        <end position="363"/>
    </location>
</feature>
<feature type="compositionally biased region" description="Basic and acidic residues" evidence="6">
    <location>
        <begin position="585"/>
        <end position="596"/>
    </location>
</feature>
<feature type="region of interest" description="Disordered" evidence="6">
    <location>
        <begin position="49"/>
        <end position="162"/>
    </location>
</feature>
<dbReference type="InterPro" id="IPR001876">
    <property type="entry name" value="Znf_RanBP2"/>
</dbReference>
<evidence type="ECO:0000313" key="9">
    <source>
        <dbReference type="RefSeq" id="XP_005097969.1"/>
    </source>
</evidence>
<dbReference type="SUPFAM" id="SSF90209">
    <property type="entry name" value="Ran binding protein zinc finger-like"/>
    <property type="match status" value="1"/>
</dbReference>
<feature type="compositionally biased region" description="Low complexity" evidence="6">
    <location>
        <begin position="567"/>
        <end position="584"/>
    </location>
</feature>
<name>A0ABM0JNQ2_APLCA</name>
<feature type="region of interest" description="Disordered" evidence="6">
    <location>
        <begin position="697"/>
        <end position="794"/>
    </location>
</feature>
<evidence type="ECO:0000259" key="7">
    <source>
        <dbReference type="PROSITE" id="PS50199"/>
    </source>
</evidence>
<feature type="compositionally biased region" description="Polar residues" evidence="6">
    <location>
        <begin position="127"/>
        <end position="144"/>
    </location>
</feature>
<dbReference type="GO" id="GO:0016301">
    <property type="term" value="F:kinase activity"/>
    <property type="evidence" value="ECO:0007669"/>
    <property type="project" value="UniProtKB-KW"/>
</dbReference>
<dbReference type="Proteomes" id="UP000694888">
    <property type="component" value="Unplaced"/>
</dbReference>
<feature type="region of interest" description="Disordered" evidence="6">
    <location>
        <begin position="514"/>
        <end position="607"/>
    </location>
</feature>
<feature type="compositionally biased region" description="Basic and acidic residues" evidence="6">
    <location>
        <begin position="84"/>
        <end position="93"/>
    </location>
</feature>
<evidence type="ECO:0000256" key="3">
    <source>
        <dbReference type="ARBA" id="ARBA00022833"/>
    </source>
</evidence>
<feature type="coiled-coil region" evidence="5">
    <location>
        <begin position="621"/>
        <end position="648"/>
    </location>
</feature>
<keyword evidence="2 4" id="KW-0863">Zinc-finger</keyword>
<evidence type="ECO:0000256" key="6">
    <source>
        <dbReference type="SAM" id="MobiDB-lite"/>
    </source>
</evidence>
<keyword evidence="5" id="KW-0175">Coiled coil</keyword>
<dbReference type="Gene3D" id="2.30.30.380">
    <property type="entry name" value="Zn-finger domain of Sec23/24"/>
    <property type="match status" value="1"/>
</dbReference>
<keyword evidence="1" id="KW-0479">Metal-binding</keyword>
<feature type="region of interest" description="Disordered" evidence="6">
    <location>
        <begin position="181"/>
        <end position="243"/>
    </location>
</feature>
<feature type="domain" description="RanBP2-type" evidence="7">
    <location>
        <begin position="790"/>
        <end position="820"/>
    </location>
</feature>
<protein>
    <submittedName>
        <fullName evidence="9">TGF-beta-activated kinase 1 and MAP3K7-binding protein 2 isoform X2</fullName>
    </submittedName>
</protein>
<dbReference type="GeneID" id="101854409"/>
<evidence type="ECO:0000256" key="5">
    <source>
        <dbReference type="SAM" id="Coils"/>
    </source>
</evidence>
<dbReference type="RefSeq" id="XP_005097969.1">
    <property type="nucleotide sequence ID" value="XM_005097912.3"/>
</dbReference>
<feature type="compositionally biased region" description="Polar residues" evidence="6">
    <location>
        <begin position="431"/>
        <end position="451"/>
    </location>
</feature>
<feature type="compositionally biased region" description="Pro residues" evidence="6">
    <location>
        <begin position="731"/>
        <end position="745"/>
    </location>
</feature>
<feature type="compositionally biased region" description="Polar residues" evidence="6">
    <location>
        <begin position="56"/>
        <end position="83"/>
    </location>
</feature>
<evidence type="ECO:0000256" key="4">
    <source>
        <dbReference type="PROSITE-ProRule" id="PRU00322"/>
    </source>
</evidence>
<evidence type="ECO:0000256" key="1">
    <source>
        <dbReference type="ARBA" id="ARBA00022723"/>
    </source>
</evidence>
<feature type="compositionally biased region" description="Low complexity" evidence="6">
    <location>
        <begin position="530"/>
        <end position="544"/>
    </location>
</feature>
<keyword evidence="3" id="KW-0862">Zinc</keyword>
<feature type="compositionally biased region" description="Low complexity" evidence="6">
    <location>
        <begin position="223"/>
        <end position="234"/>
    </location>
</feature>
<dbReference type="PROSITE" id="PS01358">
    <property type="entry name" value="ZF_RANBP2_1"/>
    <property type="match status" value="1"/>
</dbReference>